<dbReference type="InterPro" id="IPR012170">
    <property type="entry name" value="TFIIH_SSL1/p44"/>
</dbReference>
<dbReference type="SMART" id="SM01047">
    <property type="entry name" value="C1_4"/>
    <property type="match status" value="1"/>
</dbReference>
<evidence type="ECO:0000313" key="5">
    <source>
        <dbReference type="Proteomes" id="UP001334084"/>
    </source>
</evidence>
<sequence>MANSFAWEKEYKRTWLEDKKLDSKNEYKINKLIYNDKKKGILRHLHILLDVSLSIDKNDYLPSIRKNIISSLEKFIPKFYLENPISGMSFSCVNDRTIKITNSTNVKDLLNRKGEGNFSLLNGLYGAVEHIKSYTFCKEIVVIVSSLVLKDSDSYSEIIDILKKLNIKINIISICGELMIYKHIVESTGGKLYVPLNIDHFDYILKSLTIPSEIKSATINLIKLGFPKVIYEEGVCACHLQMNLAGYECPACKTYICSLPMGCPICELQLVSSLNISKSYQHMYPLKLFIKCPEGTCIVCQKKGEECCGKCNSVYCDDCNFFVHENLNFCLGCKK</sequence>
<dbReference type="PANTHER" id="PTHR12695">
    <property type="entry name" value="GENERAL TRANSCRIPTION FACTOR IIH SUBUNIT 2"/>
    <property type="match status" value="1"/>
</dbReference>
<dbReference type="GO" id="GO:0006351">
    <property type="term" value="P:DNA-templated transcription"/>
    <property type="evidence" value="ECO:0007669"/>
    <property type="project" value="InterPro"/>
</dbReference>
<name>A0AAX4J8Z1_9MICR</name>
<dbReference type="EMBL" id="CP142726">
    <property type="protein sequence ID" value="WUR02395.1"/>
    <property type="molecule type" value="Genomic_DNA"/>
</dbReference>
<feature type="domain" description="TFIIH C1-like" evidence="3">
    <location>
        <begin position="296"/>
        <end position="335"/>
    </location>
</feature>
<evidence type="ECO:0000313" key="4">
    <source>
        <dbReference type="EMBL" id="WUR02395.1"/>
    </source>
</evidence>
<protein>
    <submittedName>
        <fullName evidence="4">General transcription and DNA repair factor IIH subunit (SSL1)</fullName>
    </submittedName>
</protein>
<dbReference type="GO" id="GO:0008270">
    <property type="term" value="F:zinc ion binding"/>
    <property type="evidence" value="ECO:0007669"/>
    <property type="project" value="InterPro"/>
</dbReference>
<dbReference type="GO" id="GO:0006289">
    <property type="term" value="P:nucleotide-excision repair"/>
    <property type="evidence" value="ECO:0007669"/>
    <property type="project" value="InterPro"/>
</dbReference>
<dbReference type="SUPFAM" id="SSF53300">
    <property type="entry name" value="vWA-like"/>
    <property type="match status" value="1"/>
</dbReference>
<keyword evidence="1" id="KW-0479">Metal-binding</keyword>
<evidence type="ECO:0000256" key="2">
    <source>
        <dbReference type="ARBA" id="ARBA00022833"/>
    </source>
</evidence>
<dbReference type="RefSeq" id="XP_065328540.1">
    <property type="nucleotide sequence ID" value="XM_065472468.1"/>
</dbReference>
<evidence type="ECO:0000256" key="1">
    <source>
        <dbReference type="ARBA" id="ARBA00022723"/>
    </source>
</evidence>
<keyword evidence="5" id="KW-1185">Reference proteome</keyword>
<dbReference type="InterPro" id="IPR046349">
    <property type="entry name" value="C1-like_sf"/>
</dbReference>
<keyword evidence="2" id="KW-0862">Zinc</keyword>
<accession>A0AAX4J8Z1</accession>
<dbReference type="GeneID" id="90540196"/>
<dbReference type="Gene3D" id="3.40.50.410">
    <property type="entry name" value="von Willebrand factor, type A domain"/>
    <property type="match status" value="1"/>
</dbReference>
<dbReference type="NCBIfam" id="TIGR00622">
    <property type="entry name" value="ssl1"/>
    <property type="match status" value="1"/>
</dbReference>
<organism evidence="4 5">
    <name type="scientific">Vairimorpha necatrix</name>
    <dbReference type="NCBI Taxonomy" id="6039"/>
    <lineage>
        <taxon>Eukaryota</taxon>
        <taxon>Fungi</taxon>
        <taxon>Fungi incertae sedis</taxon>
        <taxon>Microsporidia</taxon>
        <taxon>Nosematidae</taxon>
        <taxon>Vairimorpha</taxon>
    </lineage>
</organism>
<dbReference type="InterPro" id="IPR007198">
    <property type="entry name" value="Ssl1-like"/>
</dbReference>
<evidence type="ECO:0000259" key="3">
    <source>
        <dbReference type="SMART" id="SM01047"/>
    </source>
</evidence>
<dbReference type="GO" id="GO:0005675">
    <property type="term" value="C:transcription factor TFIIH holo complex"/>
    <property type="evidence" value="ECO:0007669"/>
    <property type="project" value="TreeGrafter"/>
</dbReference>
<dbReference type="GO" id="GO:0000439">
    <property type="term" value="C:transcription factor TFIIH core complex"/>
    <property type="evidence" value="ECO:0007669"/>
    <property type="project" value="InterPro"/>
</dbReference>
<gene>
    <name evidence="4" type="ORF">VNE69_01332</name>
</gene>
<reference evidence="4" key="1">
    <citation type="journal article" date="2024" name="BMC Genomics">
        <title>Functional annotation of a divergent genome using sequence and structure-based similarity.</title>
        <authorList>
            <person name="Svedberg D."/>
            <person name="Winiger R.R."/>
            <person name="Berg A."/>
            <person name="Sharma H."/>
            <person name="Tellgren-Roth C."/>
            <person name="Debrunner-Vossbrinck B.A."/>
            <person name="Vossbrinck C.R."/>
            <person name="Barandun J."/>
        </authorList>
    </citation>
    <scope>NUCLEOTIDE SEQUENCE</scope>
    <source>
        <strain evidence="4">Illinois isolate</strain>
    </source>
</reference>
<proteinExistence type="predicted"/>
<dbReference type="SUPFAM" id="SSF57889">
    <property type="entry name" value="Cysteine-rich domain"/>
    <property type="match status" value="1"/>
</dbReference>
<dbReference type="KEGG" id="vnx:VNE69_01332"/>
<dbReference type="InterPro" id="IPR004595">
    <property type="entry name" value="TFIIH_C1-like_dom"/>
</dbReference>
<dbReference type="Pfam" id="PF04056">
    <property type="entry name" value="Ssl1"/>
    <property type="match status" value="1"/>
</dbReference>
<dbReference type="Proteomes" id="UP001334084">
    <property type="component" value="Chromosome 1"/>
</dbReference>
<dbReference type="InterPro" id="IPR036465">
    <property type="entry name" value="vWFA_dom_sf"/>
</dbReference>
<dbReference type="AlphaFoldDB" id="A0AAX4J8Z1"/>
<dbReference type="GO" id="GO:0006357">
    <property type="term" value="P:regulation of transcription by RNA polymerase II"/>
    <property type="evidence" value="ECO:0007669"/>
    <property type="project" value="TreeGrafter"/>
</dbReference>
<dbReference type="PANTHER" id="PTHR12695:SF2">
    <property type="entry name" value="GENERAL TRANSCRIPTION FACTOR IIH SUBUNIT 2-RELATED"/>
    <property type="match status" value="1"/>
</dbReference>